<proteinExistence type="predicted"/>
<protein>
    <submittedName>
        <fullName evidence="2">Putative secreted protein</fullName>
    </submittedName>
</protein>
<organism evidence="2">
    <name type="scientific">Anopheles darlingi</name>
    <name type="common">Mosquito</name>
    <dbReference type="NCBI Taxonomy" id="43151"/>
    <lineage>
        <taxon>Eukaryota</taxon>
        <taxon>Metazoa</taxon>
        <taxon>Ecdysozoa</taxon>
        <taxon>Arthropoda</taxon>
        <taxon>Hexapoda</taxon>
        <taxon>Insecta</taxon>
        <taxon>Pterygota</taxon>
        <taxon>Neoptera</taxon>
        <taxon>Endopterygota</taxon>
        <taxon>Diptera</taxon>
        <taxon>Nematocera</taxon>
        <taxon>Culicoidea</taxon>
        <taxon>Culicidae</taxon>
        <taxon>Anophelinae</taxon>
        <taxon>Anopheles</taxon>
    </lineage>
</organism>
<dbReference type="EMBL" id="GGFL01009930">
    <property type="protein sequence ID" value="MBW74108.1"/>
    <property type="molecule type" value="Transcribed_RNA"/>
</dbReference>
<feature type="signal peptide" evidence="1">
    <location>
        <begin position="1"/>
        <end position="31"/>
    </location>
</feature>
<dbReference type="AlphaFoldDB" id="A0A2M4DAL8"/>
<evidence type="ECO:0000313" key="2">
    <source>
        <dbReference type="EMBL" id="MBW74108.1"/>
    </source>
</evidence>
<name>A0A2M4DAL8_ANODA</name>
<accession>A0A2M4DAL8</accession>
<evidence type="ECO:0000256" key="1">
    <source>
        <dbReference type="SAM" id="SignalP"/>
    </source>
</evidence>
<feature type="chain" id="PRO_5014908575" evidence="1">
    <location>
        <begin position="32"/>
        <end position="68"/>
    </location>
</feature>
<sequence>MPNRLQTRTPNFHAWATLFLPLLSLLHSAHSWPYLHRILQNYCAYPSYRDMWIGGFGTWYAKRSASER</sequence>
<reference evidence="2" key="1">
    <citation type="submission" date="2018-01" db="EMBL/GenBank/DDBJ databases">
        <title>An insight into the sialome of Amazonian anophelines.</title>
        <authorList>
            <person name="Ribeiro J.M."/>
            <person name="Scarpassa V."/>
            <person name="Calvo E."/>
        </authorList>
    </citation>
    <scope>NUCLEOTIDE SEQUENCE</scope>
</reference>
<keyword evidence="1" id="KW-0732">Signal</keyword>